<comment type="caution">
    <text evidence="3">The sequence shown here is derived from an EMBL/GenBank/DDBJ whole genome shotgun (WGS) entry which is preliminary data.</text>
</comment>
<evidence type="ECO:0000313" key="4">
    <source>
        <dbReference type="Proteomes" id="UP001617714"/>
    </source>
</evidence>
<evidence type="ECO:0000259" key="2">
    <source>
        <dbReference type="Pfam" id="PF13462"/>
    </source>
</evidence>
<reference evidence="3 4" key="1">
    <citation type="submission" date="2024-10" db="EMBL/GenBank/DDBJ databases">
        <authorList>
            <person name="Lu C.-H."/>
        </authorList>
    </citation>
    <scope>NUCLEOTIDE SEQUENCE [LARGE SCALE GENOMIC DNA]</scope>
    <source>
        <strain evidence="3 4">22QBSP01-2</strain>
    </source>
</reference>
<evidence type="ECO:0000313" key="3">
    <source>
        <dbReference type="EMBL" id="MFJ5323141.1"/>
    </source>
</evidence>
<dbReference type="InterPro" id="IPR036249">
    <property type="entry name" value="Thioredoxin-like_sf"/>
</dbReference>
<dbReference type="Gene3D" id="3.40.30.10">
    <property type="entry name" value="Glutaredoxin"/>
    <property type="match status" value="1"/>
</dbReference>
<keyword evidence="1" id="KW-0472">Membrane</keyword>
<keyword evidence="1" id="KW-1133">Transmembrane helix</keyword>
<sequence>MLQSSPKKTPSSMAGKRVRRYRIVALHHHPIMFDSAIGAVPIHPGATVKMTTIFQIKTLRRLAWPTTIVILTILILLIWRLYAPLPQGPSHPISGHVNSPPAPSVSHWHQGAANARFTLILYADLECPYCKDYYPELTHWIAQQHDIRLQWHHLILSSHEPAASHLASMAECAGKSGGHDAYWQMITWIYQHTRGNGEGLPPNTTPPGLNQAMRSCMDSEWPHHLIRRQVEQAHQEGVQATPSLRLIDQQTNRAMLLTGPVQGDALLSALDLLSAPQASDEEPKLPADIIDHTPR</sequence>
<evidence type="ECO:0000256" key="1">
    <source>
        <dbReference type="SAM" id="Phobius"/>
    </source>
</evidence>
<feature type="domain" description="Thioredoxin-like fold" evidence="2">
    <location>
        <begin position="108"/>
        <end position="250"/>
    </location>
</feature>
<dbReference type="CDD" id="cd02972">
    <property type="entry name" value="DsbA_family"/>
    <property type="match status" value="1"/>
</dbReference>
<dbReference type="Proteomes" id="UP001617714">
    <property type="component" value="Unassembled WGS sequence"/>
</dbReference>
<name>A0ABW8G2F3_9GAMM</name>
<dbReference type="RefSeq" id="WP_306440223.1">
    <property type="nucleotide sequence ID" value="NZ_CP046377.1"/>
</dbReference>
<organism evidence="3 4">
    <name type="scientific">Pectobacterium parvum</name>
    <dbReference type="NCBI Taxonomy" id="2778550"/>
    <lineage>
        <taxon>Bacteria</taxon>
        <taxon>Pseudomonadati</taxon>
        <taxon>Pseudomonadota</taxon>
        <taxon>Gammaproteobacteria</taxon>
        <taxon>Enterobacterales</taxon>
        <taxon>Pectobacteriaceae</taxon>
        <taxon>Pectobacterium</taxon>
    </lineage>
</organism>
<keyword evidence="4" id="KW-1185">Reference proteome</keyword>
<protein>
    <submittedName>
        <fullName evidence="3">DsbA family protein</fullName>
    </submittedName>
</protein>
<feature type="transmembrane region" description="Helical" evidence="1">
    <location>
        <begin position="62"/>
        <end position="82"/>
    </location>
</feature>
<dbReference type="Pfam" id="PF13462">
    <property type="entry name" value="Thioredoxin_4"/>
    <property type="match status" value="1"/>
</dbReference>
<dbReference type="EMBL" id="JBIXKD010000022">
    <property type="protein sequence ID" value="MFJ5323141.1"/>
    <property type="molecule type" value="Genomic_DNA"/>
</dbReference>
<dbReference type="InterPro" id="IPR012336">
    <property type="entry name" value="Thioredoxin-like_fold"/>
</dbReference>
<accession>A0ABW8G2F3</accession>
<dbReference type="SUPFAM" id="SSF52833">
    <property type="entry name" value="Thioredoxin-like"/>
    <property type="match status" value="1"/>
</dbReference>
<gene>
    <name evidence="3" type="ORF">ACIPSN_17575</name>
</gene>
<keyword evidence="1" id="KW-0812">Transmembrane</keyword>
<proteinExistence type="predicted"/>